<dbReference type="AlphaFoldDB" id="A0A317SQP6"/>
<evidence type="ECO:0000313" key="3">
    <source>
        <dbReference type="EMBL" id="PWW76772.1"/>
    </source>
</evidence>
<dbReference type="STRING" id="42249.A0A317SQP6"/>
<dbReference type="Pfam" id="PF11597">
    <property type="entry name" value="Med13_N"/>
    <property type="match status" value="1"/>
</dbReference>
<name>A0A317SQP6_9PEZI</name>
<feature type="compositionally biased region" description="Basic and acidic residues" evidence="1">
    <location>
        <begin position="289"/>
        <end position="311"/>
    </location>
</feature>
<feature type="compositionally biased region" description="Low complexity" evidence="1">
    <location>
        <begin position="337"/>
        <end position="359"/>
    </location>
</feature>
<protein>
    <recommendedName>
        <fullName evidence="2">Mediator complex subunit Med13 N-terminal domain-containing protein</fullName>
    </recommendedName>
</protein>
<evidence type="ECO:0000259" key="2">
    <source>
        <dbReference type="Pfam" id="PF11597"/>
    </source>
</evidence>
<keyword evidence="4" id="KW-1185">Reference proteome</keyword>
<comment type="caution">
    <text evidence="3">The sequence shown here is derived from an EMBL/GenBank/DDBJ whole genome shotgun (WGS) entry which is preliminary data.</text>
</comment>
<reference evidence="3 4" key="1">
    <citation type="submission" date="2018-03" db="EMBL/GenBank/DDBJ databases">
        <title>Genomes of Pezizomycetes fungi and the evolution of truffles.</title>
        <authorList>
            <person name="Murat C."/>
            <person name="Payen T."/>
            <person name="Noel B."/>
            <person name="Kuo A."/>
            <person name="Martin F.M."/>
        </authorList>
    </citation>
    <scope>NUCLEOTIDE SEQUENCE [LARGE SCALE GENOMIC DNA]</scope>
    <source>
        <strain evidence="3">091103-1</strain>
    </source>
</reference>
<evidence type="ECO:0000256" key="1">
    <source>
        <dbReference type="SAM" id="MobiDB-lite"/>
    </source>
</evidence>
<sequence length="402" mass="45132">MLVSPSSLVPHVIELEEDKEDLLPSAPITLPGLLRPSVLVLEAYLTTSSTFLVTPHTHIQAALRRVSSSLSSPLDKRDVFIAPWGEWGRLVSEKGLKIGAWEERWETSVREYLQDCGILSVPNRQWEEKSILEEVIDAGRWRRVEIWVHIKDHPSEGMGILVKILWPDALLFLRTLEGDTNGLWSEGEDCDAFWKKVFDAPEYARFVSERLLRSLVVVLKDKKELGAEWWDIPSAVDWAEEWMEGKEDREKMVLARREEKKRRQQEQERIKQEAEAEKEQQSKAAEPILDVKEEGSVKGKLKHLDEAKKDGLVAGGNADAYPTPPDGGQQQRLPEPSSISSGSSAPNTTSNTATTTVATDMDLDWIDGVMPDAVPDPARKQSDATGGVGLARDFTAVGRRRR</sequence>
<organism evidence="3 4">
    <name type="scientific">Tuber magnatum</name>
    <name type="common">white Piedmont truffle</name>
    <dbReference type="NCBI Taxonomy" id="42249"/>
    <lineage>
        <taxon>Eukaryota</taxon>
        <taxon>Fungi</taxon>
        <taxon>Dikarya</taxon>
        <taxon>Ascomycota</taxon>
        <taxon>Pezizomycotina</taxon>
        <taxon>Pezizomycetes</taxon>
        <taxon>Pezizales</taxon>
        <taxon>Tuberaceae</taxon>
        <taxon>Tuber</taxon>
    </lineage>
</organism>
<dbReference type="Proteomes" id="UP000246991">
    <property type="component" value="Unassembled WGS sequence"/>
</dbReference>
<feature type="compositionally biased region" description="Basic and acidic residues" evidence="1">
    <location>
        <begin position="265"/>
        <end position="281"/>
    </location>
</feature>
<evidence type="ECO:0000313" key="4">
    <source>
        <dbReference type="Proteomes" id="UP000246991"/>
    </source>
</evidence>
<feature type="domain" description="Mediator complex subunit Med13 N-terminal" evidence="2">
    <location>
        <begin position="35"/>
        <end position="175"/>
    </location>
</feature>
<feature type="region of interest" description="Disordered" evidence="1">
    <location>
        <begin position="265"/>
        <end position="402"/>
    </location>
</feature>
<accession>A0A317SQP6</accession>
<dbReference type="EMBL" id="PYWC01000030">
    <property type="protein sequence ID" value="PWW76772.1"/>
    <property type="molecule type" value="Genomic_DNA"/>
</dbReference>
<gene>
    <name evidence="3" type="ORF">C7212DRAFT_363737</name>
</gene>
<dbReference type="InterPro" id="IPR021643">
    <property type="entry name" value="Mediator_Med13_N"/>
</dbReference>
<dbReference type="OrthoDB" id="103819at2759"/>
<proteinExistence type="predicted"/>